<dbReference type="Pfam" id="PF13344">
    <property type="entry name" value="Hydrolase_6"/>
    <property type="match status" value="1"/>
</dbReference>
<dbReference type="InterPro" id="IPR006357">
    <property type="entry name" value="HAD-SF_hydro_IIA"/>
</dbReference>
<evidence type="ECO:0000313" key="1">
    <source>
        <dbReference type="EMBL" id="AVX05315.1"/>
    </source>
</evidence>
<dbReference type="Proteomes" id="UP000258927">
    <property type="component" value="Chromosome"/>
</dbReference>
<accession>A0A2R4MH69</accession>
<dbReference type="InterPro" id="IPR036412">
    <property type="entry name" value="HAD-like_sf"/>
</dbReference>
<dbReference type="GO" id="GO:0016791">
    <property type="term" value="F:phosphatase activity"/>
    <property type="evidence" value="ECO:0007669"/>
    <property type="project" value="TreeGrafter"/>
</dbReference>
<dbReference type="KEGG" id="mmyr:MXMO3_02804"/>
<dbReference type="Gene3D" id="3.40.50.1000">
    <property type="entry name" value="HAD superfamily/HAD-like"/>
    <property type="match status" value="2"/>
</dbReference>
<dbReference type="RefSeq" id="WP_117396249.1">
    <property type="nucleotide sequence ID" value="NZ_CP021330.1"/>
</dbReference>
<dbReference type="GO" id="GO:0005737">
    <property type="term" value="C:cytoplasm"/>
    <property type="evidence" value="ECO:0007669"/>
    <property type="project" value="TreeGrafter"/>
</dbReference>
<proteinExistence type="predicted"/>
<organism evidence="1 2">
    <name type="scientific">Maritalea myrionectae</name>
    <dbReference type="NCBI Taxonomy" id="454601"/>
    <lineage>
        <taxon>Bacteria</taxon>
        <taxon>Pseudomonadati</taxon>
        <taxon>Pseudomonadota</taxon>
        <taxon>Alphaproteobacteria</taxon>
        <taxon>Hyphomicrobiales</taxon>
        <taxon>Devosiaceae</taxon>
        <taxon>Maritalea</taxon>
    </lineage>
</organism>
<sequence>MPLPKRGLSDLINSYDALFCDVWGVLHNGRVGHKTAIAALGDAKAMGKAVILVTNAPRPSGEIAAEIAELGVTTDIYDAIVTSGDATRDLIRPYEGQSLYRLGPDSDGALFEGIAVQFGALEDAQAIICTDLEYGRTPEDYAEQVLDWKKRGLPFICANPDKVVEVGDELIYCGGALADVYEQAGGEVRMAGKPYAPIYQRASRLAAEKLGKAPAPDRTLAIGDSVRTDATGAADMGYDFLFISGSIHAQEFGSVEDPDPEMITRLVGQSKANTVGFAPRLYW</sequence>
<dbReference type="NCBIfam" id="TIGR01460">
    <property type="entry name" value="HAD-SF-IIA"/>
    <property type="match status" value="1"/>
</dbReference>
<dbReference type="AlphaFoldDB" id="A0A2R4MH69"/>
<dbReference type="InterPro" id="IPR006356">
    <property type="entry name" value="HAD-SF_hydro_IIA_hyp3"/>
</dbReference>
<dbReference type="NCBIfam" id="TIGR01459">
    <property type="entry name" value="HAD-SF-IIA-hyp4"/>
    <property type="match status" value="1"/>
</dbReference>
<name>A0A2R4MH69_9HYPH</name>
<dbReference type="SUPFAM" id="SSF56784">
    <property type="entry name" value="HAD-like"/>
    <property type="match status" value="1"/>
</dbReference>
<dbReference type="STRING" id="1122213.GCA_000423365_00439"/>
<dbReference type="InterPro" id="IPR023214">
    <property type="entry name" value="HAD_sf"/>
</dbReference>
<protein>
    <submittedName>
        <fullName evidence="1">Uncharacterized protein</fullName>
    </submittedName>
</protein>
<dbReference type="PANTHER" id="PTHR19288:SF90">
    <property type="entry name" value="OS08G0542600 PROTEIN"/>
    <property type="match status" value="1"/>
</dbReference>
<dbReference type="PANTHER" id="PTHR19288">
    <property type="entry name" value="4-NITROPHENYLPHOSPHATASE-RELATED"/>
    <property type="match status" value="1"/>
</dbReference>
<dbReference type="EMBL" id="CP021330">
    <property type="protein sequence ID" value="AVX05315.1"/>
    <property type="molecule type" value="Genomic_DNA"/>
</dbReference>
<dbReference type="Pfam" id="PF13242">
    <property type="entry name" value="Hydrolase_like"/>
    <property type="match status" value="1"/>
</dbReference>
<reference evidence="1 2" key="1">
    <citation type="submission" date="2017-05" db="EMBL/GenBank/DDBJ databases">
        <title>Genome Analysis of Maritalea myrionectae HL2708#5.</title>
        <authorList>
            <consortium name="Cotde Inc.-PKNU"/>
            <person name="Jang D."/>
            <person name="Oh H.-M."/>
        </authorList>
    </citation>
    <scope>NUCLEOTIDE SEQUENCE [LARGE SCALE GENOMIC DNA]</scope>
    <source>
        <strain evidence="1 2">HL2708#5</strain>
    </source>
</reference>
<keyword evidence="2" id="KW-1185">Reference proteome</keyword>
<evidence type="ECO:0000313" key="2">
    <source>
        <dbReference type="Proteomes" id="UP000258927"/>
    </source>
</evidence>
<gene>
    <name evidence="1" type="ORF">MXMO3_02804</name>
</gene>